<feature type="compositionally biased region" description="Acidic residues" evidence="1">
    <location>
        <begin position="572"/>
        <end position="594"/>
    </location>
</feature>
<accession>A0A7S3GEE4</accession>
<organism evidence="4">
    <name type="scientific">Palpitomonas bilix</name>
    <dbReference type="NCBI Taxonomy" id="652834"/>
    <lineage>
        <taxon>Eukaryota</taxon>
        <taxon>Eukaryota incertae sedis</taxon>
    </lineage>
</organism>
<evidence type="ECO:0000256" key="1">
    <source>
        <dbReference type="SAM" id="MobiDB-lite"/>
    </source>
</evidence>
<feature type="compositionally biased region" description="Low complexity" evidence="1">
    <location>
        <begin position="472"/>
        <end position="493"/>
    </location>
</feature>
<feature type="compositionally biased region" description="Polar residues" evidence="1">
    <location>
        <begin position="348"/>
        <end position="361"/>
    </location>
</feature>
<keyword evidence="3" id="KW-0732">Signal</keyword>
<evidence type="ECO:0000256" key="2">
    <source>
        <dbReference type="SAM" id="Phobius"/>
    </source>
</evidence>
<keyword evidence="2" id="KW-0472">Membrane</keyword>
<feature type="region of interest" description="Disordered" evidence="1">
    <location>
        <begin position="325"/>
        <end position="662"/>
    </location>
</feature>
<name>A0A7S3GEE4_9EUKA</name>
<sequence length="736" mass="79986">MGRMSRPPFFPLFAPSFFCLIFLPPLFADVTYVSRMEATDSSAFAAVGVLYAAGIPMNIRSFPFPFKVSGKQDVIIKMFDNGTVCTAMVSYVKERGVTPPVLLSIPNPSYVVLQPLGVATGASGEAMDMTANLRYYVDSCEIPDYVEEVYMCYPRSQLKEMEGSSGEKAYQTPLESMPTTIDIITGITSLSVLGGSPSIMAWNRTTAPRRNARSSFIIMPGSGRVQSLMLDETITSPSYYSALLSGEFKMTTRLEMRGYLYNCSVPAQLACSECAAVRSHDPIVMKMDLSDARCCNEHGNFEKVKGCVCNEGWGGALCDVRTSLPSPSLSSSGEQAGDAFVEDRTHPDTSSSGQLQSSEENGSADMKDGGGEEEEIEGDKREGEEEGEDEAKEDEEGRMPPISNSDASDSSTYHSHTTSSVVSGPPSLSSSSLPVFYSPSGDGREETEEEEEEEKIESHSPVDMSEASMPHSPTSSSRVLSSSSSSSSSTLLSGPTGERENVEEEEEEEEKETQEETEEEEGRISSYPPADTPESPTSHSHTSSSAGSWPSLSPSSSLPSYVLPSRDGREEMEQEREEEEEKGEQIREEEEAEEEGKTITPSPSSSLHFSSSVFAHPTSSSSSMSSVADLPVLPSLSKPQHEEEEEEEEGGGTVVGGDDDQAGFQDGDWFDFDVDTPDLNEERRQAEIEIENASLAYIFVISTICLLALFLIVFSVLLSRSGKRRARSSRYQSTLG</sequence>
<keyword evidence="2" id="KW-0812">Transmembrane</keyword>
<feature type="transmembrane region" description="Helical" evidence="2">
    <location>
        <begin position="695"/>
        <end position="718"/>
    </location>
</feature>
<dbReference type="AlphaFoldDB" id="A0A7S3GEE4"/>
<feature type="compositionally biased region" description="Low complexity" evidence="1">
    <location>
        <begin position="532"/>
        <end position="565"/>
    </location>
</feature>
<feature type="compositionally biased region" description="Acidic residues" evidence="1">
    <location>
        <begin position="445"/>
        <end position="455"/>
    </location>
</feature>
<protein>
    <recommendedName>
        <fullName evidence="5">EGF-like domain-containing protein</fullName>
    </recommendedName>
</protein>
<feature type="compositionally biased region" description="Acidic residues" evidence="1">
    <location>
        <begin position="384"/>
        <end position="396"/>
    </location>
</feature>
<keyword evidence="2" id="KW-1133">Transmembrane helix</keyword>
<evidence type="ECO:0008006" key="5">
    <source>
        <dbReference type="Google" id="ProtNLM"/>
    </source>
</evidence>
<evidence type="ECO:0000256" key="3">
    <source>
        <dbReference type="SAM" id="SignalP"/>
    </source>
</evidence>
<evidence type="ECO:0000313" key="4">
    <source>
        <dbReference type="EMBL" id="CAE0263523.1"/>
    </source>
</evidence>
<feature type="compositionally biased region" description="Low complexity" evidence="1">
    <location>
        <begin position="400"/>
        <end position="440"/>
    </location>
</feature>
<proteinExistence type="predicted"/>
<reference evidence="4" key="1">
    <citation type="submission" date="2021-01" db="EMBL/GenBank/DDBJ databases">
        <authorList>
            <person name="Corre E."/>
            <person name="Pelletier E."/>
            <person name="Niang G."/>
            <person name="Scheremetjew M."/>
            <person name="Finn R."/>
            <person name="Kale V."/>
            <person name="Holt S."/>
            <person name="Cochrane G."/>
            <person name="Meng A."/>
            <person name="Brown T."/>
            <person name="Cohen L."/>
        </authorList>
    </citation>
    <scope>NUCLEOTIDE SEQUENCE</scope>
    <source>
        <strain evidence="4">NIES-2562</strain>
    </source>
</reference>
<feature type="chain" id="PRO_5030684182" description="EGF-like domain-containing protein" evidence="3">
    <location>
        <begin position="29"/>
        <end position="736"/>
    </location>
</feature>
<feature type="compositionally biased region" description="Acidic residues" evidence="1">
    <location>
        <begin position="501"/>
        <end position="521"/>
    </location>
</feature>
<gene>
    <name evidence="4" type="ORF">PBIL07802_LOCUS25824</name>
</gene>
<feature type="signal peptide" evidence="3">
    <location>
        <begin position="1"/>
        <end position="28"/>
    </location>
</feature>
<feature type="compositionally biased region" description="Low complexity" evidence="1">
    <location>
        <begin position="602"/>
        <end position="612"/>
    </location>
</feature>
<dbReference type="EMBL" id="HBIB01039659">
    <property type="protein sequence ID" value="CAE0263523.1"/>
    <property type="molecule type" value="Transcribed_RNA"/>
</dbReference>